<protein>
    <submittedName>
        <fullName evidence="8">Putative oxidoreductase</fullName>
    </submittedName>
</protein>
<dbReference type="Proteomes" id="UP000242869">
    <property type="component" value="Unassembled WGS sequence"/>
</dbReference>
<evidence type="ECO:0000256" key="6">
    <source>
        <dbReference type="ARBA" id="ARBA00023136"/>
    </source>
</evidence>
<dbReference type="Pfam" id="PF07681">
    <property type="entry name" value="DoxX"/>
    <property type="match status" value="1"/>
</dbReference>
<evidence type="ECO:0000256" key="3">
    <source>
        <dbReference type="ARBA" id="ARBA00022475"/>
    </source>
</evidence>
<feature type="transmembrane region" description="Helical" evidence="7">
    <location>
        <begin position="47"/>
        <end position="67"/>
    </location>
</feature>
<keyword evidence="6 7" id="KW-0472">Membrane</keyword>
<organism evidence="8 9">
    <name type="scientific">Formivibrio citricus</name>
    <dbReference type="NCBI Taxonomy" id="83765"/>
    <lineage>
        <taxon>Bacteria</taxon>
        <taxon>Pseudomonadati</taxon>
        <taxon>Pseudomonadota</taxon>
        <taxon>Betaproteobacteria</taxon>
        <taxon>Neisseriales</taxon>
        <taxon>Chitinibacteraceae</taxon>
        <taxon>Formivibrio</taxon>
    </lineage>
</organism>
<dbReference type="InterPro" id="IPR051907">
    <property type="entry name" value="DoxX-like_oxidoreductase"/>
</dbReference>
<name>A0A1I4XCS8_9NEIS</name>
<dbReference type="InterPro" id="IPR032808">
    <property type="entry name" value="DoxX"/>
</dbReference>
<evidence type="ECO:0000313" key="8">
    <source>
        <dbReference type="EMBL" id="SFN23707.1"/>
    </source>
</evidence>
<dbReference type="OrthoDB" id="5382961at2"/>
<keyword evidence="4 7" id="KW-0812">Transmembrane</keyword>
<reference evidence="9" key="1">
    <citation type="submission" date="2016-10" db="EMBL/GenBank/DDBJ databases">
        <authorList>
            <person name="Varghese N."/>
            <person name="Submissions S."/>
        </authorList>
    </citation>
    <scope>NUCLEOTIDE SEQUENCE [LARGE SCALE GENOMIC DNA]</scope>
    <source>
        <strain evidence="9">DSM 6150</strain>
    </source>
</reference>
<evidence type="ECO:0000256" key="5">
    <source>
        <dbReference type="ARBA" id="ARBA00022989"/>
    </source>
</evidence>
<keyword evidence="5 7" id="KW-1133">Transmembrane helix</keyword>
<dbReference type="PANTHER" id="PTHR33452:SF1">
    <property type="entry name" value="INNER MEMBRANE PROTEIN YPHA-RELATED"/>
    <property type="match status" value="1"/>
</dbReference>
<feature type="transmembrane region" description="Helical" evidence="7">
    <location>
        <begin position="106"/>
        <end position="127"/>
    </location>
</feature>
<dbReference type="PANTHER" id="PTHR33452">
    <property type="entry name" value="OXIDOREDUCTASE CATD-RELATED"/>
    <property type="match status" value="1"/>
</dbReference>
<dbReference type="AlphaFoldDB" id="A0A1I4XCS8"/>
<keyword evidence="9" id="KW-1185">Reference proteome</keyword>
<dbReference type="STRING" id="83765.SAMN05660284_00966"/>
<dbReference type="GO" id="GO:0005886">
    <property type="term" value="C:plasma membrane"/>
    <property type="evidence" value="ECO:0007669"/>
    <property type="project" value="UniProtKB-SubCell"/>
</dbReference>
<evidence type="ECO:0000256" key="2">
    <source>
        <dbReference type="ARBA" id="ARBA00006679"/>
    </source>
</evidence>
<evidence type="ECO:0000256" key="7">
    <source>
        <dbReference type="SAM" id="Phobius"/>
    </source>
</evidence>
<gene>
    <name evidence="8" type="ORF">SAMN05660284_00966</name>
</gene>
<feature type="transmembrane region" description="Helical" evidence="7">
    <location>
        <begin position="74"/>
        <end position="91"/>
    </location>
</feature>
<keyword evidence="3" id="KW-1003">Cell membrane</keyword>
<comment type="subcellular location">
    <subcellularLocation>
        <location evidence="1">Cell membrane</location>
        <topology evidence="1">Multi-pass membrane protein</topology>
    </subcellularLocation>
</comment>
<sequence>MIDTRTAPYAALALRAALGIMFVAHGLTKLLVFTLPGTAAFFAKVGFPGWMAYPVTAAEIIGGAMLVIGVYPRIVAAALLPVLIGAASVHLNNGWSFSNPRGGWEYPVFLIFAALTLALLGDGAFALKPSPALGRR</sequence>
<dbReference type="EMBL" id="FOVE01000005">
    <property type="protein sequence ID" value="SFN23707.1"/>
    <property type="molecule type" value="Genomic_DNA"/>
</dbReference>
<evidence type="ECO:0000256" key="4">
    <source>
        <dbReference type="ARBA" id="ARBA00022692"/>
    </source>
</evidence>
<evidence type="ECO:0000256" key="1">
    <source>
        <dbReference type="ARBA" id="ARBA00004651"/>
    </source>
</evidence>
<evidence type="ECO:0000313" key="9">
    <source>
        <dbReference type="Proteomes" id="UP000242869"/>
    </source>
</evidence>
<comment type="similarity">
    <text evidence="2">Belongs to the DoxX family.</text>
</comment>
<feature type="transmembrane region" description="Helical" evidence="7">
    <location>
        <begin position="12"/>
        <end position="35"/>
    </location>
</feature>
<proteinExistence type="inferred from homology"/>
<dbReference type="RefSeq" id="WP_091192079.1">
    <property type="nucleotide sequence ID" value="NZ_FOVE01000005.1"/>
</dbReference>
<accession>A0A1I4XCS8</accession>